<evidence type="ECO:0000313" key="2">
    <source>
        <dbReference type="Proteomes" id="UP000029224"/>
    </source>
</evidence>
<dbReference type="GO" id="GO:0008908">
    <property type="term" value="F:isochorismatase activity"/>
    <property type="evidence" value="ECO:0007669"/>
    <property type="project" value="UniProtKB-EC"/>
</dbReference>
<dbReference type="Proteomes" id="UP000029224">
    <property type="component" value="Unassembled WGS sequence"/>
</dbReference>
<evidence type="ECO:0000313" key="1">
    <source>
        <dbReference type="EMBL" id="GAL35960.1"/>
    </source>
</evidence>
<organism evidence="1 2">
    <name type="scientific">Vibrio maritimus</name>
    <dbReference type="NCBI Taxonomy" id="990268"/>
    <lineage>
        <taxon>Bacteria</taxon>
        <taxon>Pseudomonadati</taxon>
        <taxon>Pseudomonadota</taxon>
        <taxon>Gammaproteobacteria</taxon>
        <taxon>Vibrionales</taxon>
        <taxon>Vibrionaceae</taxon>
        <taxon>Vibrio</taxon>
    </lineage>
</organism>
<gene>
    <name evidence="1" type="ORF">JCM19240_4895</name>
</gene>
<dbReference type="EMBL" id="BBMT01000008">
    <property type="protein sequence ID" value="GAL35960.1"/>
    <property type="molecule type" value="Genomic_DNA"/>
</dbReference>
<dbReference type="EC" id="3.3.2.1" evidence="1"/>
<protein>
    <submittedName>
        <fullName evidence="1">Isochorismatase</fullName>
        <ecNumber evidence="1">3.3.2.1</ecNumber>
    </submittedName>
</protein>
<dbReference type="InterPro" id="IPR036380">
    <property type="entry name" value="Isochorismatase-like_sf"/>
</dbReference>
<dbReference type="Gene3D" id="3.40.50.850">
    <property type="entry name" value="Isochorismatase-like"/>
    <property type="match status" value="1"/>
</dbReference>
<dbReference type="SUPFAM" id="SSF52499">
    <property type="entry name" value="Isochorismatase-like hydrolases"/>
    <property type="match status" value="1"/>
</dbReference>
<accession>A0A090T7L4</accession>
<keyword evidence="2" id="KW-1185">Reference proteome</keyword>
<proteinExistence type="predicted"/>
<reference evidence="1 2" key="2">
    <citation type="submission" date="2014-09" db="EMBL/GenBank/DDBJ databases">
        <authorList>
            <consortium name="NBRP consortium"/>
            <person name="Sawabe T."/>
            <person name="Meirelles P."/>
            <person name="Nakanishi M."/>
            <person name="Sayaka M."/>
            <person name="Hattori M."/>
            <person name="Ohkuma M."/>
        </authorList>
    </citation>
    <scope>NUCLEOTIDE SEQUENCE [LARGE SCALE GENOMIC DNA]</scope>
    <source>
        <strain evidence="1 2">JCM 19240</strain>
    </source>
</reference>
<name>A0A090T7L4_9VIBR</name>
<dbReference type="AlphaFoldDB" id="A0A090T7L4"/>
<sequence length="57" mass="6558">MLNQNNTQLMIIDVQGKLAQLMHDKETLFSNLNTLTKAAKLMELPIVWLNKFRISSV</sequence>
<keyword evidence="1" id="KW-0378">Hydrolase</keyword>
<reference evidence="1 2" key="1">
    <citation type="submission" date="2014-09" db="EMBL/GenBank/DDBJ databases">
        <title>Vibrio maritimus JCM 19240. (C210) whole genome shotgun sequence.</title>
        <authorList>
            <person name="Sawabe T."/>
            <person name="Meirelles P."/>
            <person name="Nakanishi M."/>
            <person name="Sayaka M."/>
            <person name="Hattori M."/>
            <person name="Ohkuma M."/>
        </authorList>
    </citation>
    <scope>NUCLEOTIDE SEQUENCE [LARGE SCALE GENOMIC DNA]</scope>
    <source>
        <strain evidence="1 2">JCM 19240</strain>
    </source>
</reference>
<comment type="caution">
    <text evidence="1">The sequence shown here is derived from an EMBL/GenBank/DDBJ whole genome shotgun (WGS) entry which is preliminary data.</text>
</comment>